<sequence>MKLNLTLEDMEKQIIKEEKIMDDTVQNIYENKECIKELENKKKKIKEEIYKLEEFFNEKKDERINKILTIEQNKMNENPSIISKKIKNINTLNDDNQYHNIKEKELQNDLKKISDENKKLLMKKYNLQSEYKSILDKLKKRKNYKNIQEEKFLNSIEFTLRERILNYKKNIKNIVETYNLLNKEYIENLKKKYDQTKLHNINEFNDEIVDELSKQNIIYGPLCKYIKCIKPQYDYILEYFLKKYFNSFLLIQKDNKELLEVLYKKYKLSIITTNDKYSDMNKDSINGNNIINYNDRNNNNNNNNNNNAIPGYPKFCQPRSCKE</sequence>
<dbReference type="GO" id="GO:0030915">
    <property type="term" value="C:Smc5-Smc6 complex"/>
    <property type="evidence" value="ECO:0007669"/>
    <property type="project" value="TreeGrafter"/>
</dbReference>
<reference evidence="4" key="1">
    <citation type="submission" date="2015-07" db="EMBL/GenBank/DDBJ databases">
        <title>Annotation of Plasmodium falciparum RAJ116.</title>
        <authorList>
            <consortium name="The Broad Institute Genome Sequencing Platform"/>
            <person name="Volkman S.K."/>
            <person name="Neafsey D.E."/>
            <person name="Dash A.P."/>
            <person name="Chitnis C.E."/>
            <person name="Hartl D.L."/>
            <person name="Young S.K."/>
            <person name="Zeng Q."/>
            <person name="Koehrsen M."/>
            <person name="Alvarado L."/>
            <person name="Berlin A."/>
            <person name="Borenstein D."/>
            <person name="Chapman S.B."/>
            <person name="Chen Z."/>
            <person name="Engels R."/>
            <person name="Freedman E."/>
            <person name="Gellesch M."/>
            <person name="Goldberg J."/>
            <person name="Griggs A."/>
            <person name="Gujja S."/>
            <person name="Heilman E.R."/>
            <person name="Heiman D.I."/>
            <person name="Howarth C."/>
            <person name="Jen D."/>
            <person name="Larson L."/>
            <person name="Mehta T."/>
            <person name="Neiman D."/>
            <person name="Park D."/>
            <person name="Pearson M."/>
            <person name="Roberts A."/>
            <person name="Saif S."/>
            <person name="Shea T."/>
            <person name="Shenoy N."/>
            <person name="Sisk P."/>
            <person name="Stolte C."/>
            <person name="Sykes S."/>
            <person name="Walk T."/>
            <person name="White J."/>
            <person name="Yandava C."/>
            <person name="Haas B."/>
            <person name="Henn M.R."/>
            <person name="Nusbaum C."/>
            <person name="Birren B."/>
        </authorList>
    </citation>
    <scope>NUCLEOTIDE SEQUENCE [LARGE SCALE GENOMIC DNA]</scope>
    <source>
        <strain evidence="4">RAJ116</strain>
    </source>
</reference>
<keyword evidence="1 2" id="KW-0175">Coiled coil</keyword>
<dbReference type="GO" id="GO:0005634">
    <property type="term" value="C:nucleus"/>
    <property type="evidence" value="ECO:0007669"/>
    <property type="project" value="TreeGrafter"/>
</dbReference>
<dbReference type="PANTHER" id="PTHR45916">
    <property type="entry name" value="STRUCTURAL MAINTENANCE OF CHROMOSOMES PROTEIN 5"/>
    <property type="match status" value="1"/>
</dbReference>
<dbReference type="OrthoDB" id="10254973at2759"/>
<dbReference type="PANTHER" id="PTHR45916:SF1">
    <property type="entry name" value="STRUCTURAL MAINTENANCE OF CHROMOSOMES PROTEIN 5"/>
    <property type="match status" value="1"/>
</dbReference>
<dbReference type="AlphaFoldDB" id="A0A0L0D047"/>
<dbReference type="GO" id="GO:0003697">
    <property type="term" value="F:single-stranded DNA binding"/>
    <property type="evidence" value="ECO:0007669"/>
    <property type="project" value="TreeGrafter"/>
</dbReference>
<name>A0A0L0D047_PLAFA</name>
<proteinExistence type="predicted"/>
<gene>
    <name evidence="3" type="ORF">PFLG_01967</name>
</gene>
<dbReference type="Proteomes" id="UP000054566">
    <property type="component" value="Unassembled WGS sequence"/>
</dbReference>
<organism evidence="3 4">
    <name type="scientific">Plasmodium falciparum RAJ116</name>
    <dbReference type="NCBI Taxonomy" id="580058"/>
    <lineage>
        <taxon>Eukaryota</taxon>
        <taxon>Sar</taxon>
        <taxon>Alveolata</taxon>
        <taxon>Apicomplexa</taxon>
        <taxon>Aconoidasida</taxon>
        <taxon>Haemosporida</taxon>
        <taxon>Plasmodiidae</taxon>
        <taxon>Plasmodium</taxon>
        <taxon>Plasmodium (Laverania)</taxon>
    </lineage>
</organism>
<feature type="coiled-coil region" evidence="2">
    <location>
        <begin position="7"/>
        <end position="55"/>
    </location>
</feature>
<evidence type="ECO:0000313" key="4">
    <source>
        <dbReference type="Proteomes" id="UP000054566"/>
    </source>
</evidence>
<accession>A0A0L0D047</accession>
<evidence type="ECO:0000256" key="1">
    <source>
        <dbReference type="ARBA" id="ARBA00023054"/>
    </source>
</evidence>
<evidence type="ECO:0000256" key="2">
    <source>
        <dbReference type="SAM" id="Coils"/>
    </source>
</evidence>
<dbReference type="GO" id="GO:0000724">
    <property type="term" value="P:double-strand break repair via homologous recombination"/>
    <property type="evidence" value="ECO:0007669"/>
    <property type="project" value="TreeGrafter"/>
</dbReference>
<dbReference type="EMBL" id="GG664734">
    <property type="protein sequence ID" value="KNC37877.1"/>
    <property type="molecule type" value="Genomic_DNA"/>
</dbReference>
<evidence type="ECO:0000313" key="3">
    <source>
        <dbReference type="EMBL" id="KNC37877.1"/>
    </source>
</evidence>
<protein>
    <submittedName>
        <fullName evidence="3">Uncharacterized protein</fullName>
    </submittedName>
</protein>
<reference evidence="4" key="2">
    <citation type="submission" date="2015-07" db="EMBL/GenBank/DDBJ databases">
        <title>The genome sequence of Plasmodium falciparum RAJ116.</title>
        <authorList>
            <consortium name="The Broad Institute Genome Sequencing Platform"/>
            <person name="Volkman S.K."/>
            <person name="Neafsey D.E."/>
            <person name="Dash A.P."/>
            <person name="Chitnis C.E."/>
            <person name="Hartl D.L."/>
            <person name="Young S.K."/>
            <person name="Kodira C.D."/>
            <person name="Zeng Q."/>
            <person name="Koehrsen M."/>
            <person name="Godfrey P."/>
            <person name="Alvarado L."/>
            <person name="Berlin A."/>
            <person name="Borenstein D."/>
            <person name="Chen Z."/>
            <person name="Engels R."/>
            <person name="Freedman E."/>
            <person name="Gellesch M."/>
            <person name="Goldberg J."/>
            <person name="Griggs A."/>
            <person name="Gujja S."/>
            <person name="Heiman D."/>
            <person name="Hepburn T."/>
            <person name="Howarth C."/>
            <person name="Jen D."/>
            <person name="Larson L."/>
            <person name="Lewis B."/>
            <person name="Mehta T."/>
            <person name="Park D."/>
            <person name="Pearson M."/>
            <person name="Roberts A."/>
            <person name="Saif S."/>
            <person name="Shea T."/>
            <person name="Shenoy N."/>
            <person name="Sisk P."/>
            <person name="Stolte C."/>
            <person name="Sykes S."/>
            <person name="Walk T."/>
            <person name="White J."/>
            <person name="Yandava C."/>
            <person name="Wirth D.F."/>
            <person name="Nusbaum C."/>
            <person name="Birren B."/>
        </authorList>
    </citation>
    <scope>NUCLEOTIDE SEQUENCE [LARGE SCALE GENOMIC DNA]</scope>
    <source>
        <strain evidence="4">RAJ116</strain>
    </source>
</reference>